<evidence type="ECO:0008006" key="4">
    <source>
        <dbReference type="Google" id="ProtNLM"/>
    </source>
</evidence>
<reference evidence="2" key="1">
    <citation type="journal article" date="2020" name="Stud. Mycol.">
        <title>101 Dothideomycetes genomes: a test case for predicting lifestyles and emergence of pathogens.</title>
        <authorList>
            <person name="Haridas S."/>
            <person name="Albert R."/>
            <person name="Binder M."/>
            <person name="Bloem J."/>
            <person name="Labutti K."/>
            <person name="Salamov A."/>
            <person name="Andreopoulos B."/>
            <person name="Baker S."/>
            <person name="Barry K."/>
            <person name="Bills G."/>
            <person name="Bluhm B."/>
            <person name="Cannon C."/>
            <person name="Castanera R."/>
            <person name="Culley D."/>
            <person name="Daum C."/>
            <person name="Ezra D."/>
            <person name="Gonzalez J."/>
            <person name="Henrissat B."/>
            <person name="Kuo A."/>
            <person name="Liang C."/>
            <person name="Lipzen A."/>
            <person name="Lutzoni F."/>
            <person name="Magnuson J."/>
            <person name="Mondo S."/>
            <person name="Nolan M."/>
            <person name="Ohm R."/>
            <person name="Pangilinan J."/>
            <person name="Park H.-J."/>
            <person name="Ramirez L."/>
            <person name="Alfaro M."/>
            <person name="Sun H."/>
            <person name="Tritt A."/>
            <person name="Yoshinaga Y."/>
            <person name="Zwiers L.-H."/>
            <person name="Turgeon B."/>
            <person name="Goodwin S."/>
            <person name="Spatafora J."/>
            <person name="Crous P."/>
            <person name="Grigoriev I."/>
        </authorList>
    </citation>
    <scope>NUCLEOTIDE SEQUENCE</scope>
    <source>
        <strain evidence="2">CBS 116435</strain>
    </source>
</reference>
<accession>A0A9P4UTC7</accession>
<gene>
    <name evidence="2" type="ORF">K431DRAFT_292257</name>
</gene>
<keyword evidence="3" id="KW-1185">Reference proteome</keyword>
<evidence type="ECO:0000256" key="1">
    <source>
        <dbReference type="SAM" id="MobiDB-lite"/>
    </source>
</evidence>
<dbReference type="EMBL" id="MU003774">
    <property type="protein sequence ID" value="KAF2723960.1"/>
    <property type="molecule type" value="Genomic_DNA"/>
</dbReference>
<dbReference type="Proteomes" id="UP000799441">
    <property type="component" value="Unassembled WGS sequence"/>
</dbReference>
<sequence length="315" mass="33672">MGGGGGGESSLSFPLFLLHLPRHVVSPFDRHSFDDATVCPPNANVQAFHRRLYQPMARPVCSNDNSHANTSQHRYLVTAQYCHDARDLAPGELDQGATPGYRALESSFAQRITPKLLIPCMLVLSSLDAADTQPNRQVGAVGIGGLGQMAVLIVHAMGCSVTAISDGMSKLLDAPALGAHKFYDSWDADICYSRCRRADGDGSGRVDARKTSSSMNADTLSTITSLVPEPAAIPHLLARMAAIMPVTVQSESTNIPGACSSCYLDMGSLPAEALRESHITMLDSVARINDKTWMETSPIDEHGNGAAFDQIESCK</sequence>
<organism evidence="2 3">
    <name type="scientific">Polychaeton citri CBS 116435</name>
    <dbReference type="NCBI Taxonomy" id="1314669"/>
    <lineage>
        <taxon>Eukaryota</taxon>
        <taxon>Fungi</taxon>
        <taxon>Dikarya</taxon>
        <taxon>Ascomycota</taxon>
        <taxon>Pezizomycotina</taxon>
        <taxon>Dothideomycetes</taxon>
        <taxon>Dothideomycetidae</taxon>
        <taxon>Capnodiales</taxon>
        <taxon>Capnodiaceae</taxon>
        <taxon>Polychaeton</taxon>
    </lineage>
</organism>
<feature type="region of interest" description="Disordered" evidence="1">
    <location>
        <begin position="296"/>
        <end position="315"/>
    </location>
</feature>
<proteinExistence type="predicted"/>
<dbReference type="SUPFAM" id="SSF51735">
    <property type="entry name" value="NAD(P)-binding Rossmann-fold domains"/>
    <property type="match status" value="1"/>
</dbReference>
<protein>
    <recommendedName>
        <fullName evidence="4">Alcohol dehydrogenase-like C-terminal domain-containing protein</fullName>
    </recommendedName>
</protein>
<comment type="caution">
    <text evidence="2">The sequence shown here is derived from an EMBL/GenBank/DDBJ whole genome shotgun (WGS) entry which is preliminary data.</text>
</comment>
<evidence type="ECO:0000313" key="2">
    <source>
        <dbReference type="EMBL" id="KAF2723960.1"/>
    </source>
</evidence>
<name>A0A9P4UTC7_9PEZI</name>
<dbReference type="InterPro" id="IPR036291">
    <property type="entry name" value="NAD(P)-bd_dom_sf"/>
</dbReference>
<dbReference type="Gene3D" id="3.40.50.720">
    <property type="entry name" value="NAD(P)-binding Rossmann-like Domain"/>
    <property type="match status" value="1"/>
</dbReference>
<evidence type="ECO:0000313" key="3">
    <source>
        <dbReference type="Proteomes" id="UP000799441"/>
    </source>
</evidence>
<dbReference type="AlphaFoldDB" id="A0A9P4UTC7"/>